<reference evidence="8 9" key="1">
    <citation type="submission" date="2018-02" db="EMBL/GenBank/DDBJ databases">
        <title>The genomes of Aspergillus section Nigri reveals drivers in fungal speciation.</title>
        <authorList>
            <consortium name="DOE Joint Genome Institute"/>
            <person name="Vesth T.C."/>
            <person name="Nybo J."/>
            <person name="Theobald S."/>
            <person name="Brandl J."/>
            <person name="Frisvad J.C."/>
            <person name="Nielsen K.F."/>
            <person name="Lyhne E.K."/>
            <person name="Kogle M.E."/>
            <person name="Kuo A."/>
            <person name="Riley R."/>
            <person name="Clum A."/>
            <person name="Nolan M."/>
            <person name="Lipzen A."/>
            <person name="Salamov A."/>
            <person name="Henrissat B."/>
            <person name="Wiebenga A."/>
            <person name="De vries R.P."/>
            <person name="Grigoriev I.V."/>
            <person name="Mortensen U.H."/>
            <person name="Andersen M.R."/>
            <person name="Baker S.E."/>
        </authorList>
    </citation>
    <scope>NUCLEOTIDE SEQUENCE [LARGE SCALE GENOMIC DNA]</scope>
    <source>
        <strain evidence="8 9">CBS 707.79</strain>
    </source>
</reference>
<feature type="compositionally biased region" description="Polar residues" evidence="6">
    <location>
        <begin position="507"/>
        <end position="528"/>
    </location>
</feature>
<feature type="transmembrane region" description="Helical" evidence="7">
    <location>
        <begin position="277"/>
        <end position="298"/>
    </location>
</feature>
<evidence type="ECO:0000313" key="9">
    <source>
        <dbReference type="Proteomes" id="UP000247810"/>
    </source>
</evidence>
<dbReference type="Proteomes" id="UP000247810">
    <property type="component" value="Unassembled WGS sequence"/>
</dbReference>
<proteinExistence type="predicted"/>
<dbReference type="Pfam" id="PF05653">
    <property type="entry name" value="Mg_trans_NIPA"/>
    <property type="match status" value="1"/>
</dbReference>
<dbReference type="VEuPathDB" id="FungiDB:BO71DRAFT_426868"/>
<keyword evidence="9" id="KW-1185">Reference proteome</keyword>
<dbReference type="OrthoDB" id="2504919at2759"/>
<name>A0A319EZZ3_9EURO</name>
<dbReference type="InterPro" id="IPR008521">
    <property type="entry name" value="Mg_trans_NIPA"/>
</dbReference>
<dbReference type="SUPFAM" id="SSF103481">
    <property type="entry name" value="Multidrug resistance efflux transporter EmrE"/>
    <property type="match status" value="1"/>
</dbReference>
<feature type="transmembrane region" description="Helical" evidence="7">
    <location>
        <begin position="304"/>
        <end position="326"/>
    </location>
</feature>
<feature type="transmembrane region" description="Helical" evidence="7">
    <location>
        <begin position="112"/>
        <end position="132"/>
    </location>
</feature>
<evidence type="ECO:0000256" key="4">
    <source>
        <dbReference type="ARBA" id="ARBA00022989"/>
    </source>
</evidence>
<feature type="compositionally biased region" description="Polar residues" evidence="6">
    <location>
        <begin position="465"/>
        <end position="478"/>
    </location>
</feature>
<dbReference type="InterPro" id="IPR037185">
    <property type="entry name" value="EmrE-like"/>
</dbReference>
<protein>
    <submittedName>
        <fullName evidence="8">DUF803 domain protein</fullName>
    </submittedName>
</protein>
<keyword evidence="5 7" id="KW-0472">Membrane</keyword>
<keyword evidence="4 7" id="KW-1133">Transmembrane helix</keyword>
<evidence type="ECO:0000256" key="1">
    <source>
        <dbReference type="ARBA" id="ARBA00004477"/>
    </source>
</evidence>
<dbReference type="GO" id="GO:0015095">
    <property type="term" value="F:magnesium ion transmembrane transporter activity"/>
    <property type="evidence" value="ECO:0007669"/>
    <property type="project" value="InterPro"/>
</dbReference>
<evidence type="ECO:0000256" key="3">
    <source>
        <dbReference type="ARBA" id="ARBA00022824"/>
    </source>
</evidence>
<dbReference type="GO" id="GO:0016020">
    <property type="term" value="C:membrane"/>
    <property type="evidence" value="ECO:0007669"/>
    <property type="project" value="UniProtKB-SubCell"/>
</dbReference>
<feature type="compositionally biased region" description="Polar residues" evidence="6">
    <location>
        <begin position="582"/>
        <end position="591"/>
    </location>
</feature>
<feature type="transmembrane region" description="Helical" evidence="7">
    <location>
        <begin position="85"/>
        <end position="105"/>
    </location>
</feature>
<feature type="region of interest" description="Disordered" evidence="6">
    <location>
        <begin position="582"/>
        <end position="610"/>
    </location>
</feature>
<comment type="subcellular location">
    <subcellularLocation>
        <location evidence="1">Endoplasmic reticulum membrane</location>
        <topology evidence="1">Multi-pass membrane protein</topology>
    </subcellularLocation>
</comment>
<feature type="transmembrane region" description="Helical" evidence="7">
    <location>
        <begin position="12"/>
        <end position="33"/>
    </location>
</feature>
<feature type="transmembrane region" description="Helical" evidence="7">
    <location>
        <begin position="246"/>
        <end position="265"/>
    </location>
</feature>
<evidence type="ECO:0000256" key="5">
    <source>
        <dbReference type="ARBA" id="ARBA00023136"/>
    </source>
</evidence>
<feature type="region of interest" description="Disordered" evidence="6">
    <location>
        <begin position="460"/>
        <end position="570"/>
    </location>
</feature>
<evidence type="ECO:0000256" key="6">
    <source>
        <dbReference type="SAM" id="MobiDB-lite"/>
    </source>
</evidence>
<organism evidence="8 9">
    <name type="scientific">Aspergillus ellipticus CBS 707.79</name>
    <dbReference type="NCBI Taxonomy" id="1448320"/>
    <lineage>
        <taxon>Eukaryota</taxon>
        <taxon>Fungi</taxon>
        <taxon>Dikarya</taxon>
        <taxon>Ascomycota</taxon>
        <taxon>Pezizomycotina</taxon>
        <taxon>Eurotiomycetes</taxon>
        <taxon>Eurotiomycetidae</taxon>
        <taxon>Eurotiales</taxon>
        <taxon>Aspergillaceae</taxon>
        <taxon>Aspergillus</taxon>
        <taxon>Aspergillus subgen. Circumdati</taxon>
    </lineage>
</organism>
<dbReference type="AlphaFoldDB" id="A0A319EZZ3"/>
<dbReference type="FunFam" id="1.10.3730.20:FF:000012">
    <property type="entry name" value="DUF803 domain-containing protein"/>
    <property type="match status" value="1"/>
</dbReference>
<feature type="transmembrane region" description="Helical" evidence="7">
    <location>
        <begin position="59"/>
        <end position="79"/>
    </location>
</feature>
<evidence type="ECO:0000313" key="8">
    <source>
        <dbReference type="EMBL" id="PYH97712.1"/>
    </source>
</evidence>
<dbReference type="Gene3D" id="1.10.3730.20">
    <property type="match status" value="1"/>
</dbReference>
<evidence type="ECO:0000256" key="2">
    <source>
        <dbReference type="ARBA" id="ARBA00022692"/>
    </source>
</evidence>
<keyword evidence="3" id="KW-0256">Endoplasmic reticulum</keyword>
<dbReference type="PANTHER" id="PTHR12570:SF86">
    <property type="entry name" value="ADR321CP"/>
    <property type="match status" value="1"/>
</dbReference>
<dbReference type="PANTHER" id="PTHR12570">
    <property type="match status" value="1"/>
</dbReference>
<keyword evidence="2 7" id="KW-0812">Transmembrane</keyword>
<evidence type="ECO:0000256" key="7">
    <source>
        <dbReference type="SAM" id="Phobius"/>
    </source>
</evidence>
<gene>
    <name evidence="8" type="ORF">BO71DRAFT_426868</name>
</gene>
<feature type="region of interest" description="Disordered" evidence="6">
    <location>
        <begin position="379"/>
        <end position="407"/>
    </location>
</feature>
<dbReference type="EMBL" id="KZ825821">
    <property type="protein sequence ID" value="PYH97712.1"/>
    <property type="molecule type" value="Genomic_DNA"/>
</dbReference>
<sequence length="610" mass="66892">MGNLGDLSPEGSVAVGVIVGLISTSLQAIGLTLQRKSHILEDEKHPYDLRRPPYKRRRWQLGMFMFVIANIVGSTIQITTLPLPVLSTLQASGLVFNTIFATLILGEAFTRYSLVGTGLVCVGALLIAVFGAVGEPAHTLDQLLELLQRRNFVLWMAGTAVMVLVIYLGSRLLRFLASPSRSKYTSPRGSYMPHLQLSHGRVRLIRGLSYGMISGILSAHSLLLAKSAVELLVRTVVDRVNQFNRWQSWVILLAMIALALSQLFYLHRGLKLCSTSVLYPFVFCIYNIIAIIDGLIYFQQMSQLAGFHAGLISLGTIVLLGGVLCLSWRLEVVDSHAAVTVGGPSQTGLGPGMAILEEHPTSSLGLDGEEDLEREPLLPAAQPSRTSPHKRAPSLPLLYPSVSQRDSTTDLDSASIWAELDDSDYDYATAALRSQQNARGSLSARPRSRSGALTLRDNLLRGPRRSSTIPVNQGSWNQRKAPYGISERRKQRRTSAPAPEYRRLLQKRSTLPTLSSYTDDQGQVTGYGTQDDRSDNVFSGNNRHSPPDPFAHQDPSDGNPSLLAGPRRALRGAWRGSLQYLTRWTGNQARPSHNPDPDPDLEASPDGHPE</sequence>
<accession>A0A319EZZ3</accession>
<feature type="transmembrane region" description="Helical" evidence="7">
    <location>
        <begin position="152"/>
        <end position="173"/>
    </location>
</feature>